<dbReference type="SUPFAM" id="SSF53448">
    <property type="entry name" value="Nucleotide-diphospho-sugar transferases"/>
    <property type="match status" value="1"/>
</dbReference>
<comment type="caution">
    <text evidence="6">The sequence shown here is derived from an EMBL/GenBank/DDBJ whole genome shotgun (WGS) entry which is preliminary data.</text>
</comment>
<feature type="transmembrane region" description="Helical" evidence="4">
    <location>
        <begin position="582"/>
        <end position="604"/>
    </location>
</feature>
<keyword evidence="2 6" id="KW-0328">Glycosyltransferase</keyword>
<evidence type="ECO:0000259" key="5">
    <source>
        <dbReference type="Pfam" id="PF05157"/>
    </source>
</evidence>
<evidence type="ECO:0000313" key="6">
    <source>
        <dbReference type="EMBL" id="MDU9004892.1"/>
    </source>
</evidence>
<feature type="domain" description="Type II secretion system protein GspE N-terminal" evidence="5">
    <location>
        <begin position="80"/>
        <end position="156"/>
    </location>
</feature>
<accession>A0ABU3VFC4</accession>
<dbReference type="CDD" id="cd06427">
    <property type="entry name" value="CESA_like_2"/>
    <property type="match status" value="1"/>
</dbReference>
<sequence>MNTQNLRLLMSRPAPIEPGRGRLRLGKYLVDNGSITLDQLIRALHMQLTLGAPIGEILVSEGWASPADIRDALAQQYHIREVDLTLEPPDEDLCHRMPHGFWLRHRVIPWKRENGTVLIATDRPDRFEAVRMALGDTYADVRPILASGAQIEASIADRFTMAMAKAAGARVASRYSCRTWQSGNRAVLPAILFLLAVALIFAPVTVLAALSIMAIATLIMFASLKLAALAAFLFHPRHAIASKEKPLTGRPPARRPKISVLVPLFREKEIAGALIRRLERLTYPKTLLDVILVLEEHDEVTRQTLAQTRLPAWMRVIRVPAHEGLTTKPRAMNYALDFCRGDIIGVWDAEDAPAPDQLEAVAARFADAPEDVVCFQGVLDYYNPRTNWLARCFTIEYASWFRVVLPGIARLGLVIPLGGTTLFFRRDKLEELGGWDAHNVTEDADLGVRLCRAGYRTELIDTVTFEEANCRPWPWIKQRSRWLKGFMVTYLVHMQSPRRLLSDLGLTRFLGLQAFFIGTLCQFLLAPVLWSFWLVLLGWFHPVHTLVSTSTATVIAGLFICAELLVFAIGITSVAAPERRFLLRWVPTMPLYFPLAAIAAYKALYELVFRPYYWDKTQHGHAPSELGTD</sequence>
<dbReference type="EMBL" id="JASMWN010000010">
    <property type="protein sequence ID" value="MDU9004892.1"/>
    <property type="molecule type" value="Genomic_DNA"/>
</dbReference>
<evidence type="ECO:0000256" key="2">
    <source>
        <dbReference type="ARBA" id="ARBA00022676"/>
    </source>
</evidence>
<feature type="transmembrane region" description="Helical" evidence="4">
    <location>
        <begin position="186"/>
        <end position="206"/>
    </location>
</feature>
<evidence type="ECO:0000256" key="3">
    <source>
        <dbReference type="ARBA" id="ARBA00022679"/>
    </source>
</evidence>
<dbReference type="Pfam" id="PF05157">
    <property type="entry name" value="MshEN"/>
    <property type="match status" value="1"/>
</dbReference>
<dbReference type="Pfam" id="PF13641">
    <property type="entry name" value="Glyco_tranf_2_3"/>
    <property type="match status" value="1"/>
</dbReference>
<dbReference type="SUPFAM" id="SSF160246">
    <property type="entry name" value="EspE N-terminal domain-like"/>
    <property type="match status" value="1"/>
</dbReference>
<dbReference type="InterPro" id="IPR029044">
    <property type="entry name" value="Nucleotide-diphossugar_trans"/>
</dbReference>
<keyword evidence="3 6" id="KW-0808">Transferase</keyword>
<evidence type="ECO:0000256" key="1">
    <source>
        <dbReference type="ARBA" id="ARBA00006739"/>
    </source>
</evidence>
<keyword evidence="4" id="KW-1133">Transmembrane helix</keyword>
<keyword evidence="4" id="KW-0812">Transmembrane</keyword>
<dbReference type="GO" id="GO:0016757">
    <property type="term" value="F:glycosyltransferase activity"/>
    <property type="evidence" value="ECO:0007669"/>
    <property type="project" value="UniProtKB-KW"/>
</dbReference>
<evidence type="ECO:0000313" key="7">
    <source>
        <dbReference type="Proteomes" id="UP001255416"/>
    </source>
</evidence>
<dbReference type="InterPro" id="IPR007831">
    <property type="entry name" value="T2SS_GspE_N"/>
</dbReference>
<dbReference type="Gene3D" id="3.90.550.10">
    <property type="entry name" value="Spore Coat Polysaccharide Biosynthesis Protein SpsA, Chain A"/>
    <property type="match status" value="1"/>
</dbReference>
<evidence type="ECO:0000256" key="4">
    <source>
        <dbReference type="SAM" id="Phobius"/>
    </source>
</evidence>
<name>A0ABU3VFC4_9RHOB</name>
<protein>
    <submittedName>
        <fullName evidence="6">Glycosyltransferase</fullName>
        <ecNumber evidence="6">2.4.-.-</ecNumber>
    </submittedName>
</protein>
<dbReference type="Gene3D" id="3.30.300.160">
    <property type="entry name" value="Type II secretion system, protein E, N-terminal domain"/>
    <property type="match status" value="1"/>
</dbReference>
<feature type="transmembrane region" description="Helical" evidence="4">
    <location>
        <begin position="552"/>
        <end position="575"/>
    </location>
</feature>
<keyword evidence="7" id="KW-1185">Reference proteome</keyword>
<dbReference type="PANTHER" id="PTHR43630:SF1">
    <property type="entry name" value="POLY-BETA-1,6-N-ACETYL-D-GLUCOSAMINE SYNTHASE"/>
    <property type="match status" value="1"/>
</dbReference>
<dbReference type="InterPro" id="IPR037257">
    <property type="entry name" value="T2SS_E_N_sf"/>
</dbReference>
<feature type="transmembrane region" description="Helical" evidence="4">
    <location>
        <begin position="514"/>
        <end position="540"/>
    </location>
</feature>
<reference evidence="7" key="1">
    <citation type="submission" date="2023-05" db="EMBL/GenBank/DDBJ databases">
        <title>Sedimentitalea sp. nov. JM2-8.</title>
        <authorList>
            <person name="Huang J."/>
        </authorList>
    </citation>
    <scope>NUCLEOTIDE SEQUENCE [LARGE SCALE GENOMIC DNA]</scope>
    <source>
        <strain evidence="7">KHS03</strain>
    </source>
</reference>
<feature type="transmembrane region" description="Helical" evidence="4">
    <location>
        <begin position="212"/>
        <end position="234"/>
    </location>
</feature>
<dbReference type="RefSeq" id="WP_316777258.1">
    <property type="nucleotide sequence ID" value="NZ_JASMWN010000010.1"/>
</dbReference>
<dbReference type="PANTHER" id="PTHR43630">
    <property type="entry name" value="POLY-BETA-1,6-N-ACETYL-D-GLUCOSAMINE SYNTHASE"/>
    <property type="match status" value="1"/>
</dbReference>
<gene>
    <name evidence="6" type="ORF">QO231_13640</name>
</gene>
<dbReference type="EC" id="2.4.-.-" evidence="6"/>
<comment type="similarity">
    <text evidence="1">Belongs to the glycosyltransferase 2 family.</text>
</comment>
<organism evidence="6 7">
    <name type="scientific">Sedimentitalea todarodis</name>
    <dbReference type="NCBI Taxonomy" id="1631240"/>
    <lineage>
        <taxon>Bacteria</taxon>
        <taxon>Pseudomonadati</taxon>
        <taxon>Pseudomonadota</taxon>
        <taxon>Alphaproteobacteria</taxon>
        <taxon>Rhodobacterales</taxon>
        <taxon>Paracoccaceae</taxon>
        <taxon>Sedimentitalea</taxon>
    </lineage>
</organism>
<proteinExistence type="inferred from homology"/>
<dbReference type="Proteomes" id="UP001255416">
    <property type="component" value="Unassembled WGS sequence"/>
</dbReference>
<keyword evidence="4" id="KW-0472">Membrane</keyword>